<comment type="caution">
    <text evidence="1">The sequence shown here is derived from an EMBL/GenBank/DDBJ whole genome shotgun (WGS) entry which is preliminary data.</text>
</comment>
<evidence type="ECO:0000313" key="2">
    <source>
        <dbReference type="Proteomes" id="UP000298663"/>
    </source>
</evidence>
<sequence length="66" mass="7749">MRTFILTYDSTLTFTVFFQRRPSPDQATNVKKIVEFTETLKFLLSDRARHKSTHEAEDSKTNILLI</sequence>
<dbReference type="EMBL" id="AZBU02000003">
    <property type="protein sequence ID" value="TKR88203.1"/>
    <property type="molecule type" value="Genomic_DNA"/>
</dbReference>
<organism evidence="1 2">
    <name type="scientific">Steinernema carpocapsae</name>
    <name type="common">Entomopathogenic nematode</name>
    <dbReference type="NCBI Taxonomy" id="34508"/>
    <lineage>
        <taxon>Eukaryota</taxon>
        <taxon>Metazoa</taxon>
        <taxon>Ecdysozoa</taxon>
        <taxon>Nematoda</taxon>
        <taxon>Chromadorea</taxon>
        <taxon>Rhabditida</taxon>
        <taxon>Tylenchina</taxon>
        <taxon>Panagrolaimomorpha</taxon>
        <taxon>Strongyloidoidea</taxon>
        <taxon>Steinernematidae</taxon>
        <taxon>Steinernema</taxon>
    </lineage>
</organism>
<dbReference type="AlphaFoldDB" id="A0A4U5NY26"/>
<evidence type="ECO:0000313" key="1">
    <source>
        <dbReference type="EMBL" id="TKR88203.1"/>
    </source>
</evidence>
<protein>
    <submittedName>
        <fullName evidence="1">Uncharacterized protein</fullName>
    </submittedName>
</protein>
<dbReference type="Proteomes" id="UP000298663">
    <property type="component" value="Unassembled WGS sequence"/>
</dbReference>
<name>A0A4U5NY26_STECR</name>
<reference evidence="1 2" key="1">
    <citation type="journal article" date="2015" name="Genome Biol.">
        <title>Comparative genomics of Steinernema reveals deeply conserved gene regulatory networks.</title>
        <authorList>
            <person name="Dillman A.R."/>
            <person name="Macchietto M."/>
            <person name="Porter C.F."/>
            <person name="Rogers A."/>
            <person name="Williams B."/>
            <person name="Antoshechkin I."/>
            <person name="Lee M.M."/>
            <person name="Goodwin Z."/>
            <person name="Lu X."/>
            <person name="Lewis E.E."/>
            <person name="Goodrich-Blair H."/>
            <person name="Stock S.P."/>
            <person name="Adams B.J."/>
            <person name="Sternberg P.W."/>
            <person name="Mortazavi A."/>
        </authorList>
    </citation>
    <scope>NUCLEOTIDE SEQUENCE [LARGE SCALE GENOMIC DNA]</scope>
    <source>
        <strain evidence="1 2">ALL</strain>
    </source>
</reference>
<accession>A0A4U5NY26</accession>
<gene>
    <name evidence="1" type="ORF">L596_012484</name>
</gene>
<keyword evidence="2" id="KW-1185">Reference proteome</keyword>
<reference evidence="1 2" key="2">
    <citation type="journal article" date="2019" name="G3 (Bethesda)">
        <title>Hybrid Assembly of the Genome of the Entomopathogenic Nematode Steinernema carpocapsae Identifies the X-Chromosome.</title>
        <authorList>
            <person name="Serra L."/>
            <person name="Macchietto M."/>
            <person name="Macias-Munoz A."/>
            <person name="McGill C.J."/>
            <person name="Rodriguez I.M."/>
            <person name="Rodriguez B."/>
            <person name="Murad R."/>
            <person name="Mortazavi A."/>
        </authorList>
    </citation>
    <scope>NUCLEOTIDE SEQUENCE [LARGE SCALE GENOMIC DNA]</scope>
    <source>
        <strain evidence="1 2">ALL</strain>
    </source>
</reference>
<proteinExistence type="predicted"/>